<keyword evidence="4" id="KW-0680">Restriction system</keyword>
<dbReference type="Pfam" id="PF01420">
    <property type="entry name" value="Methylase_S"/>
    <property type="match status" value="1"/>
</dbReference>
<evidence type="ECO:0000259" key="6">
    <source>
        <dbReference type="Pfam" id="PF01420"/>
    </source>
</evidence>
<dbReference type="GO" id="GO:0003677">
    <property type="term" value="F:DNA binding"/>
    <property type="evidence" value="ECO:0007669"/>
    <property type="project" value="UniProtKB-KW"/>
</dbReference>
<evidence type="ECO:0000256" key="5">
    <source>
        <dbReference type="ARBA" id="ARBA00023125"/>
    </source>
</evidence>
<evidence type="ECO:0000256" key="3">
    <source>
        <dbReference type="ARBA" id="ARBA00022679"/>
    </source>
</evidence>
<reference evidence="8" key="1">
    <citation type="journal article" date="2020" name="mSystems">
        <title>Genome- and Community-Level Interaction Insights into Carbon Utilization and Element Cycling Functions of Hydrothermarchaeota in Hydrothermal Sediment.</title>
        <authorList>
            <person name="Zhou Z."/>
            <person name="Liu Y."/>
            <person name="Xu W."/>
            <person name="Pan J."/>
            <person name="Luo Z.H."/>
            <person name="Li M."/>
        </authorList>
    </citation>
    <scope>NUCLEOTIDE SEQUENCE [LARGE SCALE GENOMIC DNA]</scope>
    <source>
        <strain evidence="8">SpSt-110</strain>
    </source>
</reference>
<dbReference type="Gene3D" id="3.90.220.20">
    <property type="entry name" value="DNA methylase specificity domains"/>
    <property type="match status" value="1"/>
</dbReference>
<evidence type="ECO:0000256" key="2">
    <source>
        <dbReference type="ARBA" id="ARBA00022603"/>
    </source>
</evidence>
<evidence type="ECO:0000259" key="7">
    <source>
        <dbReference type="Pfam" id="PF02384"/>
    </source>
</evidence>
<dbReference type="InterPro" id="IPR002052">
    <property type="entry name" value="DNA_methylase_N6_adenine_CS"/>
</dbReference>
<dbReference type="PANTHER" id="PTHR33841:SF4">
    <property type="entry name" value="RESTRICTION MODIFICATION SYSTEM DNA SPECIFICITY DOMAIN"/>
    <property type="match status" value="1"/>
</dbReference>
<organism evidence="8">
    <name type="scientific">Thermogladius calderae</name>
    <dbReference type="NCBI Taxonomy" id="1200300"/>
    <lineage>
        <taxon>Archaea</taxon>
        <taxon>Thermoproteota</taxon>
        <taxon>Thermoprotei</taxon>
        <taxon>Desulfurococcales</taxon>
        <taxon>Desulfurococcaceae</taxon>
        <taxon>Thermogladius</taxon>
    </lineage>
</organism>
<dbReference type="PRINTS" id="PR00507">
    <property type="entry name" value="N12N6MTFRASE"/>
</dbReference>
<name>A0A7J3XYY8_9CREN</name>
<sequence>MAGNNSSQREKHFNHKEKVFGQFFTPYDVAEFIVDFALRHVDNAVRGIDPACGDGVFLAAMLSKGLREVWGIDIDSEVLRYIPQWVKEKSKILIGDALVRSSLLGLRIPENYFDIAVGNPPFSAKYGRVADHRLKMYEIPKDRKSEAIENLFIERFIRLVRPGGIVGIIIPDGVLLSKTNEHVRRYILRYRVIAVISLPRGIFRSIVGTTSKTSILFVKKEPNNGEKAFFYEVKEHVREALEAYEKRQGYWETPSIEMLHPKLCLKPELEIQTEYPLKPLGELIIEMKSGRTEYGEKRKFVEKGIRYISAKVVMPYGLDFSRDEKFIEPNSPMDKKSAYVKPGDVLYVRVGVGCIGRAAVAIDEEDVGVADDWIYIIRVNDRQILPHYLAIYFYTQLANKQIEKMSRGVGTVTIPQSELRKLLVVIPPLEFQEEIRRKYVEMVKIQRSGDKGKAMKIFNELKNRVEIAIVSNHQ</sequence>
<feature type="domain" description="DNA methylase adenine-specific" evidence="7">
    <location>
        <begin position="14"/>
        <end position="238"/>
    </location>
</feature>
<dbReference type="InterPro" id="IPR044946">
    <property type="entry name" value="Restrct_endonuc_typeI_TRD_sf"/>
</dbReference>
<keyword evidence="2" id="KW-0489">Methyltransferase</keyword>
<gene>
    <name evidence="8" type="ORF">ENM60_03740</name>
</gene>
<protein>
    <recommendedName>
        <fullName evidence="9">Site-specific DNA-methyltransferase (adenine-specific)</fullName>
    </recommendedName>
</protein>
<dbReference type="SUPFAM" id="SSF53335">
    <property type="entry name" value="S-adenosyl-L-methionine-dependent methyltransferases"/>
    <property type="match status" value="1"/>
</dbReference>
<dbReference type="InterPro" id="IPR000055">
    <property type="entry name" value="Restrct_endonuc_typeI_TRD"/>
</dbReference>
<dbReference type="SUPFAM" id="SSF116734">
    <property type="entry name" value="DNA methylase specificity domain"/>
    <property type="match status" value="1"/>
</dbReference>
<feature type="domain" description="Type I restriction modification DNA specificity" evidence="6">
    <location>
        <begin position="329"/>
        <end position="435"/>
    </location>
</feature>
<dbReference type="PANTHER" id="PTHR33841">
    <property type="entry name" value="DNA METHYLTRANSFERASE YEEA-RELATED"/>
    <property type="match status" value="1"/>
</dbReference>
<dbReference type="InterPro" id="IPR029063">
    <property type="entry name" value="SAM-dependent_MTases_sf"/>
</dbReference>
<dbReference type="GO" id="GO:0032259">
    <property type="term" value="P:methylation"/>
    <property type="evidence" value="ECO:0007669"/>
    <property type="project" value="UniProtKB-KW"/>
</dbReference>
<dbReference type="Pfam" id="PF02384">
    <property type="entry name" value="N6_Mtase"/>
    <property type="match status" value="1"/>
</dbReference>
<dbReference type="GO" id="GO:0008170">
    <property type="term" value="F:N-methyltransferase activity"/>
    <property type="evidence" value="ECO:0007669"/>
    <property type="project" value="InterPro"/>
</dbReference>
<dbReference type="AlphaFoldDB" id="A0A7J3XYY8"/>
<evidence type="ECO:0000313" key="8">
    <source>
        <dbReference type="EMBL" id="HHP67886.1"/>
    </source>
</evidence>
<evidence type="ECO:0000256" key="1">
    <source>
        <dbReference type="ARBA" id="ARBA00010923"/>
    </source>
</evidence>
<evidence type="ECO:0008006" key="9">
    <source>
        <dbReference type="Google" id="ProtNLM"/>
    </source>
</evidence>
<dbReference type="PROSITE" id="PS00092">
    <property type="entry name" value="N6_MTASE"/>
    <property type="match status" value="1"/>
</dbReference>
<comment type="similarity">
    <text evidence="1">Belongs to the type-I restriction system S methylase family.</text>
</comment>
<dbReference type="GO" id="GO:0009007">
    <property type="term" value="F:site-specific DNA-methyltransferase (adenine-specific) activity"/>
    <property type="evidence" value="ECO:0007669"/>
    <property type="project" value="UniProtKB-EC"/>
</dbReference>
<proteinExistence type="inferred from homology"/>
<dbReference type="Gene3D" id="3.40.50.150">
    <property type="entry name" value="Vaccinia Virus protein VP39"/>
    <property type="match status" value="1"/>
</dbReference>
<dbReference type="CDD" id="cd02440">
    <property type="entry name" value="AdoMet_MTases"/>
    <property type="match status" value="1"/>
</dbReference>
<accession>A0A7J3XYY8</accession>
<keyword evidence="5" id="KW-0238">DNA-binding</keyword>
<dbReference type="InterPro" id="IPR050953">
    <property type="entry name" value="N4_N6_ade-DNA_methylase"/>
</dbReference>
<evidence type="ECO:0000256" key="4">
    <source>
        <dbReference type="ARBA" id="ARBA00022747"/>
    </source>
</evidence>
<keyword evidence="3" id="KW-0808">Transferase</keyword>
<dbReference type="GO" id="GO:0009307">
    <property type="term" value="P:DNA restriction-modification system"/>
    <property type="evidence" value="ECO:0007669"/>
    <property type="project" value="UniProtKB-KW"/>
</dbReference>
<dbReference type="InterPro" id="IPR003356">
    <property type="entry name" value="DNA_methylase_A-5"/>
</dbReference>
<dbReference type="EMBL" id="DRYK01000052">
    <property type="protein sequence ID" value="HHP67886.1"/>
    <property type="molecule type" value="Genomic_DNA"/>
</dbReference>
<comment type="caution">
    <text evidence="8">The sequence shown here is derived from an EMBL/GenBank/DDBJ whole genome shotgun (WGS) entry which is preliminary data.</text>
</comment>